<evidence type="ECO:0000313" key="5">
    <source>
        <dbReference type="Proteomes" id="UP000823632"/>
    </source>
</evidence>
<sequence>MKIKAWLLVICLAFMAVFSLKSFAGTSDNMFEPYKMKKGEILFSQSKRVVDSVNPTPYSNKAASYLPGARGVNQLVLYTKDYGERTHTNEFGMEAIIVGNTVTELSGADSFIPADGAVISGHGLGKTWITSNISVGTKVYYDQTTGVITTYTTSDSYIFEARHKIDEAKNMITYYKNANPRYDVNAPQSYIKDAENYLKKVEKRPDEAQKYSRLAINSANTALKSIIPYKNTEFKGVWLRPTETSEQAIINSIKRIKKSGIDNIFIETYFHGRTIFPSKTMESYGFIAQNEKFAGFDPLKIWIREAHKNKIKVHIWFETFYAGNQKPNSNPTNILAVKPEWGNKTRANYESAMPTPSSSEHNGYFLDPANPMAQEFLYELLNEIITTYKPDGINLDYIRYPHAISYSPSSNWGYTEYARNEFYSMYGKDPVDLTLKDPLWYQWNKYRRDKITDFVKRIGKLGESKNIYVSAVIFPDRDAAMKLKMQDWQTWSVNNYIRGFTPLFLTCNAKTLNAMLNDVMQHKAANTDLFAGLFVTFMGGSEEDLIREIHETRKLDISGVILFDYAHLDDKYINAIATRVFKYSSPDNAPTPSSQPEIIIPEAVTPQPKLLPSQKKKNSLIFK</sequence>
<evidence type="ECO:0000256" key="2">
    <source>
        <dbReference type="SAM" id="SignalP"/>
    </source>
</evidence>
<gene>
    <name evidence="4" type="ORF">IAC76_08270</name>
</gene>
<evidence type="ECO:0000259" key="3">
    <source>
        <dbReference type="Pfam" id="PF02638"/>
    </source>
</evidence>
<dbReference type="AlphaFoldDB" id="A0A9D9DSP5"/>
<dbReference type="Gene3D" id="3.20.20.80">
    <property type="entry name" value="Glycosidases"/>
    <property type="match status" value="1"/>
</dbReference>
<dbReference type="InterPro" id="IPR003790">
    <property type="entry name" value="GHL10"/>
</dbReference>
<organism evidence="4 5">
    <name type="scientific">Candidatus Scatousia excrementipullorum</name>
    <dbReference type="NCBI Taxonomy" id="2840936"/>
    <lineage>
        <taxon>Bacteria</taxon>
        <taxon>Candidatus Scatousia</taxon>
    </lineage>
</organism>
<evidence type="ECO:0000256" key="1">
    <source>
        <dbReference type="ARBA" id="ARBA00022729"/>
    </source>
</evidence>
<feature type="chain" id="PRO_5039182950" evidence="2">
    <location>
        <begin position="25"/>
        <end position="623"/>
    </location>
</feature>
<accession>A0A9D9DSP5</accession>
<proteinExistence type="predicted"/>
<reference evidence="4" key="1">
    <citation type="submission" date="2020-10" db="EMBL/GenBank/DDBJ databases">
        <authorList>
            <person name="Gilroy R."/>
        </authorList>
    </citation>
    <scope>NUCLEOTIDE SEQUENCE</scope>
    <source>
        <strain evidence="4">10192</strain>
    </source>
</reference>
<dbReference type="SUPFAM" id="SSF51445">
    <property type="entry name" value="(Trans)glycosidases"/>
    <property type="match status" value="1"/>
</dbReference>
<dbReference type="InterPro" id="IPR017853">
    <property type="entry name" value="GH"/>
</dbReference>
<name>A0A9D9DSP5_9BACT</name>
<dbReference type="PANTHER" id="PTHR43405:SF1">
    <property type="entry name" value="GLYCOSYL HYDROLASE DIGH"/>
    <property type="match status" value="1"/>
</dbReference>
<comment type="caution">
    <text evidence="4">The sequence shown here is derived from an EMBL/GenBank/DDBJ whole genome shotgun (WGS) entry which is preliminary data.</text>
</comment>
<dbReference type="Proteomes" id="UP000823632">
    <property type="component" value="Unassembled WGS sequence"/>
</dbReference>
<protein>
    <submittedName>
        <fullName evidence="4">Family 10 glycosylhydrolase</fullName>
    </submittedName>
</protein>
<reference evidence="4" key="2">
    <citation type="journal article" date="2021" name="PeerJ">
        <title>Extensive microbial diversity within the chicken gut microbiome revealed by metagenomics and culture.</title>
        <authorList>
            <person name="Gilroy R."/>
            <person name="Ravi A."/>
            <person name="Getino M."/>
            <person name="Pursley I."/>
            <person name="Horton D.L."/>
            <person name="Alikhan N.F."/>
            <person name="Baker D."/>
            <person name="Gharbi K."/>
            <person name="Hall N."/>
            <person name="Watson M."/>
            <person name="Adriaenssens E.M."/>
            <person name="Foster-Nyarko E."/>
            <person name="Jarju S."/>
            <person name="Secka A."/>
            <person name="Antonio M."/>
            <person name="Oren A."/>
            <person name="Chaudhuri R.R."/>
            <person name="La Ragione R."/>
            <person name="Hildebrand F."/>
            <person name="Pallen M.J."/>
        </authorList>
    </citation>
    <scope>NUCLEOTIDE SEQUENCE</scope>
    <source>
        <strain evidence="4">10192</strain>
    </source>
</reference>
<evidence type="ECO:0000313" key="4">
    <source>
        <dbReference type="EMBL" id="MBO8431365.1"/>
    </source>
</evidence>
<dbReference type="EMBL" id="JADIND010000186">
    <property type="protein sequence ID" value="MBO8431365.1"/>
    <property type="molecule type" value="Genomic_DNA"/>
</dbReference>
<dbReference type="InterPro" id="IPR052177">
    <property type="entry name" value="Divisome_Glycosyl_Hydrolase"/>
</dbReference>
<dbReference type="PANTHER" id="PTHR43405">
    <property type="entry name" value="GLYCOSYL HYDROLASE DIGH"/>
    <property type="match status" value="1"/>
</dbReference>
<feature type="domain" description="Glycosyl hydrolase-like 10" evidence="3">
    <location>
        <begin position="243"/>
        <end position="497"/>
    </location>
</feature>
<keyword evidence="1 2" id="KW-0732">Signal</keyword>
<dbReference type="Pfam" id="PF02638">
    <property type="entry name" value="GHL10"/>
    <property type="match status" value="1"/>
</dbReference>
<feature type="signal peptide" evidence="2">
    <location>
        <begin position="1"/>
        <end position="24"/>
    </location>
</feature>